<dbReference type="EMBL" id="JARKIF010000027">
    <property type="protein sequence ID" value="KAJ7614189.1"/>
    <property type="molecule type" value="Genomic_DNA"/>
</dbReference>
<proteinExistence type="predicted"/>
<dbReference type="InterPro" id="IPR001810">
    <property type="entry name" value="F-box_dom"/>
</dbReference>
<name>A0AAD7FBK9_9AGAR</name>
<dbReference type="AlphaFoldDB" id="A0AAD7FBK9"/>
<accession>A0AAD7FBK9</accession>
<dbReference type="Pfam" id="PF12937">
    <property type="entry name" value="F-box-like"/>
    <property type="match status" value="1"/>
</dbReference>
<protein>
    <recommendedName>
        <fullName evidence="1">F-box domain-containing protein</fullName>
    </recommendedName>
</protein>
<evidence type="ECO:0000313" key="2">
    <source>
        <dbReference type="EMBL" id="KAJ7614189.1"/>
    </source>
</evidence>
<evidence type="ECO:0000259" key="1">
    <source>
        <dbReference type="Pfam" id="PF12937"/>
    </source>
</evidence>
<comment type="caution">
    <text evidence="2">The sequence shown here is derived from an EMBL/GenBank/DDBJ whole genome shotgun (WGS) entry which is preliminary data.</text>
</comment>
<gene>
    <name evidence="2" type="ORF">FB45DRAFT_1036296</name>
</gene>
<organism evidence="2 3">
    <name type="scientific">Roridomyces roridus</name>
    <dbReference type="NCBI Taxonomy" id="1738132"/>
    <lineage>
        <taxon>Eukaryota</taxon>
        <taxon>Fungi</taxon>
        <taxon>Dikarya</taxon>
        <taxon>Basidiomycota</taxon>
        <taxon>Agaricomycotina</taxon>
        <taxon>Agaricomycetes</taxon>
        <taxon>Agaricomycetidae</taxon>
        <taxon>Agaricales</taxon>
        <taxon>Marasmiineae</taxon>
        <taxon>Mycenaceae</taxon>
        <taxon>Roridomyces</taxon>
    </lineage>
</organism>
<feature type="domain" description="F-box" evidence="1">
    <location>
        <begin position="5"/>
        <end position="70"/>
    </location>
</feature>
<dbReference type="Gene3D" id="1.20.1280.50">
    <property type="match status" value="1"/>
</dbReference>
<evidence type="ECO:0000313" key="3">
    <source>
        <dbReference type="Proteomes" id="UP001221142"/>
    </source>
</evidence>
<sequence>MALIDSFPAEILVEIFRLSTVDSFPELWHAGLALSAELARIANAPLLSLSSVCSRWRSIVQDNPLFWSNIEIDGVTEDALDKTMKLLAVRLERSRDAPLSVHFSSEGPDDLGPHPRIFDFLVQHSHKWQTAKFLCSFEDVDTSLLRGRIPRLESLVLLSTTPAALDSFVTPSLERLFIQAPQLHSDGFSAIRTQLREFACIATHHDELTDVVGILPTLPDSILVHLAIEFEPEPQFVLPPVTAPNIGSLSCTATPYGHSWGLAPLFTSLTLPQLRKLVLKCDRYPRRIVAWPPQQHWAFLDMCQRSGFADTLKILSISQVGIVPADLIPLLVVLPALEHLSVGDSPRNDGLEEEALITDGFLRALMEPTPALIVPRLSYLACRSRWRGEFTHSFMVDFVLCRVKYLNPGAKFELCIRSMYDAKAGLEPESQTRLLELEDTTERFVYRWGWQDIHRGLSPQTF</sequence>
<reference evidence="2" key="1">
    <citation type="submission" date="2023-03" db="EMBL/GenBank/DDBJ databases">
        <title>Massive genome expansion in bonnet fungi (Mycena s.s.) driven by repeated elements and novel gene families across ecological guilds.</title>
        <authorList>
            <consortium name="Lawrence Berkeley National Laboratory"/>
            <person name="Harder C.B."/>
            <person name="Miyauchi S."/>
            <person name="Viragh M."/>
            <person name="Kuo A."/>
            <person name="Thoen E."/>
            <person name="Andreopoulos B."/>
            <person name="Lu D."/>
            <person name="Skrede I."/>
            <person name="Drula E."/>
            <person name="Henrissat B."/>
            <person name="Morin E."/>
            <person name="Kohler A."/>
            <person name="Barry K."/>
            <person name="LaButti K."/>
            <person name="Morin E."/>
            <person name="Salamov A."/>
            <person name="Lipzen A."/>
            <person name="Mereny Z."/>
            <person name="Hegedus B."/>
            <person name="Baldrian P."/>
            <person name="Stursova M."/>
            <person name="Weitz H."/>
            <person name="Taylor A."/>
            <person name="Grigoriev I.V."/>
            <person name="Nagy L.G."/>
            <person name="Martin F."/>
            <person name="Kauserud H."/>
        </authorList>
    </citation>
    <scope>NUCLEOTIDE SEQUENCE</scope>
    <source>
        <strain evidence="2">9284</strain>
    </source>
</reference>
<dbReference type="Proteomes" id="UP001221142">
    <property type="component" value="Unassembled WGS sequence"/>
</dbReference>
<keyword evidence="3" id="KW-1185">Reference proteome</keyword>